<name>A0A0J7XGX0_9SPHN</name>
<evidence type="ECO:0000313" key="2">
    <source>
        <dbReference type="EMBL" id="KMS50403.1"/>
    </source>
</evidence>
<dbReference type="EMBL" id="JACT01000018">
    <property type="protein sequence ID" value="KMS50403.1"/>
    <property type="molecule type" value="Genomic_DNA"/>
</dbReference>
<proteinExistence type="predicted"/>
<dbReference type="GeneID" id="29275814"/>
<comment type="caution">
    <text evidence="2">The sequence shown here is derived from an EMBL/GenBank/DDBJ whole genome shotgun (WGS) entry which is preliminary data.</text>
</comment>
<reference evidence="2 3" key="1">
    <citation type="journal article" date="2015" name="G3 (Bethesda)">
        <title>Insights into Ongoing Evolution of the Hexachlorocyclohexane Catabolic Pathway from Comparative Genomics of Ten Sphingomonadaceae Strains.</title>
        <authorList>
            <person name="Pearce S.L."/>
            <person name="Oakeshott J.G."/>
            <person name="Pandey G."/>
        </authorList>
    </citation>
    <scope>NUCLEOTIDE SEQUENCE [LARGE SCALE GENOMIC DNA]</scope>
    <source>
        <strain evidence="2 3">LL01</strain>
    </source>
</reference>
<organism evidence="2 3">
    <name type="scientific">Sphingobium cupriresistens LL01</name>
    <dbReference type="NCBI Taxonomy" id="1420583"/>
    <lineage>
        <taxon>Bacteria</taxon>
        <taxon>Pseudomonadati</taxon>
        <taxon>Pseudomonadota</taxon>
        <taxon>Alphaproteobacteria</taxon>
        <taxon>Sphingomonadales</taxon>
        <taxon>Sphingomonadaceae</taxon>
        <taxon>Sphingobium</taxon>
    </lineage>
</organism>
<gene>
    <name evidence="2" type="ORF">V473_12210</name>
</gene>
<keyword evidence="1" id="KW-0812">Transmembrane</keyword>
<dbReference type="PATRIC" id="fig|1420583.3.peg.4743"/>
<keyword evidence="1" id="KW-0472">Membrane</keyword>
<accession>A0A0J7XGX0</accession>
<sequence length="146" mass="16214">MPDPLDPAEFDAPPPADPGADYRVLLDAMRQAGADGIAQQSAALVQRIEQDARQRLEWGQRMGTAVDDLQRVAGQLQRVSAGIWWDRLKEWLSAALIGLGLIFAAALAYQWAKEPKIEQRLYGCTARWDAKTGKCKGDWVPLQARE</sequence>
<dbReference type="Proteomes" id="UP000052232">
    <property type="component" value="Unassembled WGS sequence"/>
</dbReference>
<evidence type="ECO:0000256" key="1">
    <source>
        <dbReference type="SAM" id="Phobius"/>
    </source>
</evidence>
<keyword evidence="3" id="KW-1185">Reference proteome</keyword>
<dbReference type="RefSeq" id="WP_013044871.1">
    <property type="nucleotide sequence ID" value="NZ_KQ130448.1"/>
</dbReference>
<dbReference type="AlphaFoldDB" id="A0A0J7XGX0"/>
<evidence type="ECO:0000313" key="3">
    <source>
        <dbReference type="Proteomes" id="UP000052232"/>
    </source>
</evidence>
<protein>
    <submittedName>
        <fullName evidence="2">Uncharacterized protein</fullName>
    </submittedName>
</protein>
<feature type="transmembrane region" description="Helical" evidence="1">
    <location>
        <begin position="91"/>
        <end position="112"/>
    </location>
</feature>
<keyword evidence="1" id="KW-1133">Transmembrane helix</keyword>